<dbReference type="STRING" id="28230.SAMN05878443_0198"/>
<keyword evidence="6 14" id="KW-0479">Metal-binding</keyword>
<feature type="binding site" evidence="13">
    <location>
        <position position="265"/>
    </location>
    <ligand>
        <name>thiamine diphosphate</name>
        <dbReference type="ChEBI" id="CHEBI:58937"/>
    </ligand>
</feature>
<keyword evidence="16" id="KW-0106">Calcium</keyword>
<dbReference type="SMART" id="SM00861">
    <property type="entry name" value="Transket_pyr"/>
    <property type="match status" value="1"/>
</dbReference>
<dbReference type="InterPro" id="IPR005475">
    <property type="entry name" value="Transketolase-like_Pyr-bd"/>
</dbReference>
<evidence type="ECO:0000256" key="12">
    <source>
        <dbReference type="PIRSR" id="PIRSR605478-2"/>
    </source>
</evidence>
<dbReference type="FunFam" id="3.40.50.970:FF:000004">
    <property type="entry name" value="Transketolase"/>
    <property type="match status" value="1"/>
</dbReference>
<evidence type="ECO:0000256" key="2">
    <source>
        <dbReference type="ARBA" id="ARBA00011738"/>
    </source>
</evidence>
<dbReference type="InterPro" id="IPR049557">
    <property type="entry name" value="Transketolase_CS"/>
</dbReference>
<name>A0A1N6ETX1_9LACT</name>
<feature type="active site" description="Proton donor" evidence="11">
    <location>
        <position position="414"/>
    </location>
</feature>
<protein>
    <recommendedName>
        <fullName evidence="4 10">Transketolase</fullName>
        <ecNumber evidence="3 10">2.2.1.1</ecNumber>
    </recommendedName>
</protein>
<evidence type="ECO:0000256" key="15">
    <source>
        <dbReference type="PIRSR" id="PIRSR605478-5"/>
    </source>
</evidence>
<dbReference type="GO" id="GO:0046872">
    <property type="term" value="F:metal ion binding"/>
    <property type="evidence" value="ECO:0007669"/>
    <property type="project" value="UniProtKB-KW"/>
</dbReference>
<dbReference type="SUPFAM" id="SSF52518">
    <property type="entry name" value="Thiamin diphosphate-binding fold (THDP-binding)"/>
    <property type="match status" value="2"/>
</dbReference>
<comment type="function">
    <text evidence="16">Catalyzes the transfer of a two-carbon ketol group from a ketose donor to an aldose acceptor, via a covalent intermediate with the cofactor thiamine pyrophosphate.</text>
</comment>
<feature type="binding site" evidence="12">
    <location>
        <position position="464"/>
    </location>
    <ligand>
        <name>substrate</name>
    </ligand>
</feature>
<dbReference type="InterPro" id="IPR009014">
    <property type="entry name" value="Transketo_C/PFOR_II"/>
</dbReference>
<feature type="site" description="Important for catalytic activity" evidence="15">
    <location>
        <position position="265"/>
    </location>
</feature>
<evidence type="ECO:0000256" key="16">
    <source>
        <dbReference type="RuleBase" id="RU004996"/>
    </source>
</evidence>
<evidence type="ECO:0000256" key="10">
    <source>
        <dbReference type="NCBIfam" id="TIGR00232"/>
    </source>
</evidence>
<dbReference type="GO" id="GO:0005829">
    <property type="term" value="C:cytosol"/>
    <property type="evidence" value="ECO:0007669"/>
    <property type="project" value="TreeGrafter"/>
</dbReference>
<dbReference type="InterPro" id="IPR020826">
    <property type="entry name" value="Transketolase_BS"/>
</dbReference>
<comment type="cofactor">
    <cofactor evidence="14">
        <name>Mg(2+)</name>
        <dbReference type="ChEBI" id="CHEBI:18420"/>
    </cofactor>
    <text evidence="14">Binds 1 Mg(2+) ion per subunit. Can also utilize other divalent metal cations, such as Ca(2+), Mn(2+) and Co(2+).</text>
</comment>
<feature type="binding site" evidence="12">
    <location>
        <position position="387"/>
    </location>
    <ligand>
        <name>substrate</name>
    </ligand>
</feature>
<comment type="subunit">
    <text evidence="2 16">Homodimer.</text>
</comment>
<dbReference type="InterPro" id="IPR033247">
    <property type="entry name" value="Transketolase_fam"/>
</dbReference>
<keyword evidence="7 14" id="KW-0460">Magnesium</keyword>
<dbReference type="PROSITE" id="PS00802">
    <property type="entry name" value="TRANSKETOLASE_2"/>
    <property type="match status" value="1"/>
</dbReference>
<dbReference type="PROSITE" id="PS00801">
    <property type="entry name" value="TRANSKETOLASE_1"/>
    <property type="match status" value="1"/>
</dbReference>
<feature type="binding site" evidence="13">
    <location>
        <position position="190"/>
    </location>
    <ligand>
        <name>thiamine diphosphate</name>
        <dbReference type="ChEBI" id="CHEBI:58937"/>
    </ligand>
</feature>
<evidence type="ECO:0000256" key="14">
    <source>
        <dbReference type="PIRSR" id="PIRSR605478-4"/>
    </source>
</evidence>
<organism evidence="18 19">
    <name type="scientific">Carnobacterium alterfunditum</name>
    <dbReference type="NCBI Taxonomy" id="28230"/>
    <lineage>
        <taxon>Bacteria</taxon>
        <taxon>Bacillati</taxon>
        <taxon>Bacillota</taxon>
        <taxon>Bacilli</taxon>
        <taxon>Lactobacillales</taxon>
        <taxon>Carnobacteriaceae</taxon>
        <taxon>Carnobacterium</taxon>
    </lineage>
</organism>
<evidence type="ECO:0000256" key="3">
    <source>
        <dbReference type="ARBA" id="ARBA00013152"/>
    </source>
</evidence>
<dbReference type="CDD" id="cd02012">
    <property type="entry name" value="TPP_TK"/>
    <property type="match status" value="1"/>
</dbReference>
<dbReference type="EC" id="2.2.1.1" evidence="3 10"/>
<comment type="cofactor">
    <cofactor evidence="13">
        <name>thiamine diphosphate</name>
        <dbReference type="ChEBI" id="CHEBI:58937"/>
    </cofactor>
    <text evidence="13">Binds 1 thiamine pyrophosphate per subunit. During the reaction, the substrate forms a covalent intermediate with the cofactor.</text>
</comment>
<sequence length="679" mass="74149">MINLFDKTDQLAIDTIRTLSIEAIQKANSGHPGLPMGAAPMTYVLWTKHLKANPKNSQWADRDRFVLSAGHGSMLLYSMLHLSGYNVSINDLKQFRQWGSKTPGHPEVHNTDGVEATTGPLGQGIANSVGMAMAEAHLAATYNKPGHKVIDHYTYALCGDGDLMEGVSAESASLAGHLKLSKLIVLYDSNDISLDGPTSKAFTENVGKRFEAYDWEHILVKDGNNLDEINQAIEKAKKNTRQPTLIEVKTVIGFGAPDEGTNKVHGAPLGTEGIKAAKKAYGWEYKDFFVPAEVAERFQQTMQETGEKAEKEWEETLGKYQKEHINLANQFELALSGKLPVGWDSELPIFNVSDQSAASRKTSSQILNMIAKNVPNLWGGSADLSSSNNTMIDGEKDFQPGQYEGRNIWYGVREFAMTAAANGIALHGGSKTYVGTFFVFTDYLRAAIRLAAISNLPVTYVFTHDSVAVGEDGPTHEPVEQLSSLRGMPNLSVIRPADGNEVVAAWKLALTSNDHPTVLVLTRQNLPILQNTEKLAQSSVQKGAYILSSQEGKKPEGILIATGSEVHLALKAQEELKKQGKDVSVVSMPSFDLFEKQEDVYKESVLPSEVRTRMSIEMGATFGWERYVGLDGLAYGIDTFGASAPGETIIENYGFTIEKIVKAFNSLNSELPLGDANDE</sequence>
<feature type="binding site" evidence="13">
    <location>
        <position position="161"/>
    </location>
    <ligand>
        <name>thiamine diphosphate</name>
        <dbReference type="ChEBI" id="CHEBI:58937"/>
    </ligand>
</feature>
<dbReference type="EMBL" id="FSRN01000001">
    <property type="protein sequence ID" value="SIN86440.1"/>
    <property type="molecule type" value="Genomic_DNA"/>
</dbReference>
<feature type="binding site" evidence="12">
    <location>
        <position position="31"/>
    </location>
    <ligand>
        <name>substrate</name>
    </ligand>
</feature>
<feature type="binding site" evidence="13">
    <location>
        <position position="71"/>
    </location>
    <ligand>
        <name>thiamine diphosphate</name>
        <dbReference type="ChEBI" id="CHEBI:58937"/>
    </ligand>
</feature>
<dbReference type="PANTHER" id="PTHR43522:SF2">
    <property type="entry name" value="TRANSKETOLASE 1-RELATED"/>
    <property type="match status" value="1"/>
</dbReference>
<dbReference type="Gene3D" id="3.40.50.920">
    <property type="match status" value="1"/>
</dbReference>
<evidence type="ECO:0000256" key="8">
    <source>
        <dbReference type="ARBA" id="ARBA00023052"/>
    </source>
</evidence>
<accession>A0A1N6ETX1</accession>
<dbReference type="CDD" id="cd07033">
    <property type="entry name" value="TPP_PYR_DXS_TK_like"/>
    <property type="match status" value="1"/>
</dbReference>
<dbReference type="GO" id="GO:0006098">
    <property type="term" value="P:pentose-phosphate shunt"/>
    <property type="evidence" value="ECO:0007669"/>
    <property type="project" value="TreeGrafter"/>
</dbReference>
<evidence type="ECO:0000259" key="17">
    <source>
        <dbReference type="SMART" id="SM00861"/>
    </source>
</evidence>
<dbReference type="InterPro" id="IPR005478">
    <property type="entry name" value="Transketolase_bac-like"/>
</dbReference>
<feature type="site" description="Important for catalytic activity" evidence="15">
    <location>
        <position position="31"/>
    </location>
</feature>
<feature type="binding site" evidence="12">
    <location>
        <position position="523"/>
    </location>
    <ligand>
        <name>substrate</name>
    </ligand>
</feature>
<keyword evidence="19" id="KW-1185">Reference proteome</keyword>
<dbReference type="FunFam" id="3.40.50.970:FF:000003">
    <property type="entry name" value="Transketolase"/>
    <property type="match status" value="1"/>
</dbReference>
<dbReference type="Pfam" id="PF00456">
    <property type="entry name" value="Transketolase_N"/>
    <property type="match status" value="1"/>
</dbReference>
<dbReference type="Proteomes" id="UP000184758">
    <property type="component" value="Unassembled WGS sequence"/>
</dbReference>
<dbReference type="NCBIfam" id="TIGR00232">
    <property type="entry name" value="tktlase_bact"/>
    <property type="match status" value="1"/>
</dbReference>
<comment type="similarity">
    <text evidence="1 16">Belongs to the transketolase family.</text>
</comment>
<keyword evidence="8 13" id="KW-0786">Thiamine pyrophosphate</keyword>
<feature type="binding site" evidence="12">
    <location>
        <position position="265"/>
    </location>
    <ligand>
        <name>substrate</name>
    </ligand>
</feature>
<evidence type="ECO:0000256" key="13">
    <source>
        <dbReference type="PIRSR" id="PIRSR605478-3"/>
    </source>
</evidence>
<feature type="binding site" evidence="12">
    <location>
        <position position="476"/>
    </location>
    <ligand>
        <name>substrate</name>
    </ligand>
</feature>
<evidence type="ECO:0000313" key="19">
    <source>
        <dbReference type="Proteomes" id="UP000184758"/>
    </source>
</evidence>
<dbReference type="FunFam" id="3.40.50.920:FF:000003">
    <property type="entry name" value="Transketolase"/>
    <property type="match status" value="1"/>
</dbReference>
<dbReference type="InterPro" id="IPR029061">
    <property type="entry name" value="THDP-binding"/>
</dbReference>
<feature type="binding site" evidence="12">
    <location>
        <position position="472"/>
    </location>
    <ligand>
        <name>substrate</name>
    </ligand>
</feature>
<dbReference type="Pfam" id="PF02779">
    <property type="entry name" value="Transket_pyr"/>
    <property type="match status" value="1"/>
</dbReference>
<feature type="binding site" evidence="14">
    <location>
        <position position="192"/>
    </location>
    <ligand>
        <name>Mg(2+)</name>
        <dbReference type="ChEBI" id="CHEBI:18420"/>
    </ligand>
</feature>
<dbReference type="Gene3D" id="3.40.50.970">
    <property type="match status" value="2"/>
</dbReference>
<feature type="binding site" evidence="13">
    <location>
        <begin position="119"/>
        <end position="121"/>
    </location>
    <ligand>
        <name>thiamine diphosphate</name>
        <dbReference type="ChEBI" id="CHEBI:58937"/>
    </ligand>
</feature>
<dbReference type="InterPro" id="IPR005474">
    <property type="entry name" value="Transketolase_N"/>
</dbReference>
<dbReference type="PANTHER" id="PTHR43522">
    <property type="entry name" value="TRANSKETOLASE"/>
    <property type="match status" value="1"/>
</dbReference>
<evidence type="ECO:0000313" key="18">
    <source>
        <dbReference type="EMBL" id="SIN86440.1"/>
    </source>
</evidence>
<evidence type="ECO:0000256" key="7">
    <source>
        <dbReference type="ARBA" id="ARBA00022842"/>
    </source>
</evidence>
<proteinExistence type="inferred from homology"/>
<evidence type="ECO:0000256" key="9">
    <source>
        <dbReference type="ARBA" id="ARBA00049473"/>
    </source>
</evidence>
<evidence type="ECO:0000256" key="5">
    <source>
        <dbReference type="ARBA" id="ARBA00022679"/>
    </source>
</evidence>
<feature type="binding site" evidence="13">
    <location>
        <position position="440"/>
    </location>
    <ligand>
        <name>thiamine diphosphate</name>
        <dbReference type="ChEBI" id="CHEBI:58937"/>
    </ligand>
</feature>
<feature type="binding site" evidence="14">
    <location>
        <position position="160"/>
    </location>
    <ligand>
        <name>Mg(2+)</name>
        <dbReference type="ChEBI" id="CHEBI:18420"/>
    </ligand>
</feature>
<dbReference type="Pfam" id="PF22613">
    <property type="entry name" value="Transketolase_C_1"/>
    <property type="match status" value="1"/>
</dbReference>
<feature type="binding site" evidence="12">
    <location>
        <position position="360"/>
    </location>
    <ligand>
        <name>substrate</name>
    </ligand>
</feature>
<comment type="cofactor">
    <cofactor evidence="16">
        <name>Mg(2+)</name>
        <dbReference type="ChEBI" id="CHEBI:18420"/>
    </cofactor>
    <cofactor evidence="16">
        <name>Ca(2+)</name>
        <dbReference type="ChEBI" id="CHEBI:29108"/>
    </cofactor>
    <cofactor evidence="16">
        <name>Mn(2+)</name>
        <dbReference type="ChEBI" id="CHEBI:29035"/>
    </cofactor>
    <cofactor evidence="16">
        <name>Co(2+)</name>
        <dbReference type="ChEBI" id="CHEBI:48828"/>
    </cofactor>
    <text evidence="16">Binds 1 Mg(2+) ion per subunit. Can also utilize other divalent metal cations, such as Ca(2+), Mn(2+) and Co(2+).</text>
</comment>
<evidence type="ECO:0000256" key="4">
    <source>
        <dbReference type="ARBA" id="ARBA00016662"/>
    </source>
</evidence>
<dbReference type="RefSeq" id="WP_178377436.1">
    <property type="nucleotide sequence ID" value="NZ_FSRN01000001.1"/>
</dbReference>
<gene>
    <name evidence="18" type="ORF">SAMN05878443_0198</name>
</gene>
<evidence type="ECO:0000256" key="6">
    <source>
        <dbReference type="ARBA" id="ARBA00022723"/>
    </source>
</evidence>
<dbReference type="InterPro" id="IPR055152">
    <property type="entry name" value="Transketolase-like_C_2"/>
</dbReference>
<dbReference type="eggNOG" id="COG0021">
    <property type="taxonomic scope" value="Bacteria"/>
</dbReference>
<comment type="catalytic activity">
    <reaction evidence="9 16">
        <text>D-sedoheptulose 7-phosphate + D-glyceraldehyde 3-phosphate = aldehydo-D-ribose 5-phosphate + D-xylulose 5-phosphate</text>
        <dbReference type="Rhea" id="RHEA:10508"/>
        <dbReference type="ChEBI" id="CHEBI:57483"/>
        <dbReference type="ChEBI" id="CHEBI:57737"/>
        <dbReference type="ChEBI" id="CHEBI:58273"/>
        <dbReference type="ChEBI" id="CHEBI:59776"/>
        <dbReference type="EC" id="2.2.1.1"/>
    </reaction>
</comment>
<dbReference type="SUPFAM" id="SSF52922">
    <property type="entry name" value="TK C-terminal domain-like"/>
    <property type="match status" value="1"/>
</dbReference>
<evidence type="ECO:0000256" key="11">
    <source>
        <dbReference type="PIRSR" id="PIRSR605478-1"/>
    </source>
</evidence>
<reference evidence="19" key="1">
    <citation type="submission" date="2016-11" db="EMBL/GenBank/DDBJ databases">
        <authorList>
            <person name="Varghese N."/>
            <person name="Submissions S."/>
        </authorList>
    </citation>
    <scope>NUCLEOTIDE SEQUENCE [LARGE SCALE GENOMIC DNA]</scope>
    <source>
        <strain evidence="19">313</strain>
    </source>
</reference>
<dbReference type="GO" id="GO:0004802">
    <property type="term" value="F:transketolase activity"/>
    <property type="evidence" value="ECO:0007669"/>
    <property type="project" value="UniProtKB-UniRule"/>
</dbReference>
<keyword evidence="5 16" id="KW-0808">Transferase</keyword>
<feature type="binding site" evidence="14">
    <location>
        <position position="190"/>
    </location>
    <ligand>
        <name>Mg(2+)</name>
        <dbReference type="ChEBI" id="CHEBI:18420"/>
    </ligand>
</feature>
<dbReference type="AlphaFoldDB" id="A0A1N6ETX1"/>
<feature type="domain" description="Transketolase-like pyrimidine-binding" evidence="17">
    <location>
        <begin position="357"/>
        <end position="528"/>
    </location>
</feature>
<evidence type="ECO:0000256" key="1">
    <source>
        <dbReference type="ARBA" id="ARBA00007131"/>
    </source>
</evidence>